<dbReference type="AlphaFoldDB" id="A0A0P0WVR3"/>
<dbReference type="STRING" id="39947.A0A0P0WVR3"/>
<dbReference type="Gramene" id="Os06t0309400-00">
    <property type="protein sequence ID" value="Os06t0309400-00"/>
    <property type="gene ID" value="Os06g0309400"/>
</dbReference>
<keyword evidence="2" id="KW-1185">Reference proteome</keyword>
<evidence type="ECO:0000313" key="2">
    <source>
        <dbReference type="Proteomes" id="UP000059680"/>
    </source>
</evidence>
<gene>
    <name evidence="1" type="ordered locus">Os06g0309400</name>
    <name evidence="1" type="ORF">OSNPB_060309400</name>
</gene>
<sequence length="71" mass="7886">FEEGVTPSAYAFALVEQRGGRETISLRTFVAGEIKNLNVAKPVSCSRLQRIASIFSTTESFLWILKVSFNC</sequence>
<feature type="non-terminal residue" evidence="1">
    <location>
        <position position="1"/>
    </location>
</feature>
<proteinExistence type="predicted"/>
<dbReference type="EMBL" id="AP014962">
    <property type="protein sequence ID" value="BAS97429.1"/>
    <property type="molecule type" value="Genomic_DNA"/>
</dbReference>
<reference evidence="2" key="1">
    <citation type="journal article" date="2005" name="Nature">
        <title>The map-based sequence of the rice genome.</title>
        <authorList>
            <consortium name="International rice genome sequencing project (IRGSP)"/>
            <person name="Matsumoto T."/>
            <person name="Wu J."/>
            <person name="Kanamori H."/>
            <person name="Katayose Y."/>
            <person name="Fujisawa M."/>
            <person name="Namiki N."/>
            <person name="Mizuno H."/>
            <person name="Yamamoto K."/>
            <person name="Antonio B.A."/>
            <person name="Baba T."/>
            <person name="Sakata K."/>
            <person name="Nagamura Y."/>
            <person name="Aoki H."/>
            <person name="Arikawa K."/>
            <person name="Arita K."/>
            <person name="Bito T."/>
            <person name="Chiden Y."/>
            <person name="Fujitsuka N."/>
            <person name="Fukunaka R."/>
            <person name="Hamada M."/>
            <person name="Harada C."/>
            <person name="Hayashi A."/>
            <person name="Hijishita S."/>
            <person name="Honda M."/>
            <person name="Hosokawa S."/>
            <person name="Ichikawa Y."/>
            <person name="Idonuma A."/>
            <person name="Iijima M."/>
            <person name="Ikeda M."/>
            <person name="Ikeno M."/>
            <person name="Ito K."/>
            <person name="Ito S."/>
            <person name="Ito T."/>
            <person name="Ito Y."/>
            <person name="Ito Y."/>
            <person name="Iwabuchi A."/>
            <person name="Kamiya K."/>
            <person name="Karasawa W."/>
            <person name="Kurita K."/>
            <person name="Katagiri S."/>
            <person name="Kikuta A."/>
            <person name="Kobayashi H."/>
            <person name="Kobayashi N."/>
            <person name="Machita K."/>
            <person name="Maehara T."/>
            <person name="Masukawa M."/>
            <person name="Mizubayashi T."/>
            <person name="Mukai Y."/>
            <person name="Nagasaki H."/>
            <person name="Nagata Y."/>
            <person name="Naito S."/>
            <person name="Nakashima M."/>
            <person name="Nakama Y."/>
            <person name="Nakamichi Y."/>
            <person name="Nakamura M."/>
            <person name="Meguro A."/>
            <person name="Negishi M."/>
            <person name="Ohta I."/>
            <person name="Ohta T."/>
            <person name="Okamoto M."/>
            <person name="Ono N."/>
            <person name="Saji S."/>
            <person name="Sakaguchi M."/>
            <person name="Sakai K."/>
            <person name="Shibata M."/>
            <person name="Shimokawa T."/>
            <person name="Song J."/>
            <person name="Takazaki Y."/>
            <person name="Terasawa K."/>
            <person name="Tsugane M."/>
            <person name="Tsuji K."/>
            <person name="Ueda S."/>
            <person name="Waki K."/>
            <person name="Yamagata H."/>
            <person name="Yamamoto M."/>
            <person name="Yamamoto S."/>
            <person name="Yamane H."/>
            <person name="Yoshiki S."/>
            <person name="Yoshihara R."/>
            <person name="Yukawa K."/>
            <person name="Zhong H."/>
            <person name="Yano M."/>
            <person name="Yuan Q."/>
            <person name="Ouyang S."/>
            <person name="Liu J."/>
            <person name="Jones K.M."/>
            <person name="Gansberger K."/>
            <person name="Moffat K."/>
            <person name="Hill J."/>
            <person name="Bera J."/>
            <person name="Fadrosh D."/>
            <person name="Jin S."/>
            <person name="Johri S."/>
            <person name="Kim M."/>
            <person name="Overton L."/>
            <person name="Reardon M."/>
            <person name="Tsitrin T."/>
            <person name="Vuong H."/>
            <person name="Weaver B."/>
            <person name="Ciecko A."/>
            <person name="Tallon L."/>
            <person name="Jackson J."/>
            <person name="Pai G."/>
            <person name="Aken S.V."/>
            <person name="Utterback T."/>
            <person name="Reidmuller S."/>
            <person name="Feldblyum T."/>
            <person name="Hsiao J."/>
            <person name="Zismann V."/>
            <person name="Iobst S."/>
            <person name="de Vazeille A.R."/>
            <person name="Buell C.R."/>
            <person name="Ying K."/>
            <person name="Li Y."/>
            <person name="Lu T."/>
            <person name="Huang Y."/>
            <person name="Zhao Q."/>
            <person name="Feng Q."/>
            <person name="Zhang L."/>
            <person name="Zhu J."/>
            <person name="Weng Q."/>
            <person name="Mu J."/>
            <person name="Lu Y."/>
            <person name="Fan D."/>
            <person name="Liu Y."/>
            <person name="Guan J."/>
            <person name="Zhang Y."/>
            <person name="Yu S."/>
            <person name="Liu X."/>
            <person name="Zhang Y."/>
            <person name="Hong G."/>
            <person name="Han B."/>
            <person name="Choisne N."/>
            <person name="Demange N."/>
            <person name="Orjeda G."/>
            <person name="Samain S."/>
            <person name="Cattolico L."/>
            <person name="Pelletier E."/>
            <person name="Couloux A."/>
            <person name="Segurens B."/>
            <person name="Wincker P."/>
            <person name="D'Hont A."/>
            <person name="Scarpelli C."/>
            <person name="Weissenbach J."/>
            <person name="Salanoubat M."/>
            <person name="Quetier F."/>
            <person name="Yu Y."/>
            <person name="Kim H.R."/>
            <person name="Rambo T."/>
            <person name="Currie J."/>
            <person name="Collura K."/>
            <person name="Luo M."/>
            <person name="Yang T."/>
            <person name="Ammiraju J.S.S."/>
            <person name="Engler F."/>
            <person name="Soderlund C."/>
            <person name="Wing R.A."/>
            <person name="Palmer L.E."/>
            <person name="de la Bastide M."/>
            <person name="Spiegel L."/>
            <person name="Nascimento L."/>
            <person name="Zutavern T."/>
            <person name="O'Shaughnessy A."/>
            <person name="Dike S."/>
            <person name="Dedhia N."/>
            <person name="Preston R."/>
            <person name="Balija V."/>
            <person name="McCombie W.R."/>
            <person name="Chow T."/>
            <person name="Chen H."/>
            <person name="Chung M."/>
            <person name="Chen C."/>
            <person name="Shaw J."/>
            <person name="Wu H."/>
            <person name="Hsiao K."/>
            <person name="Chao Y."/>
            <person name="Chu M."/>
            <person name="Cheng C."/>
            <person name="Hour A."/>
            <person name="Lee P."/>
            <person name="Lin S."/>
            <person name="Lin Y."/>
            <person name="Liou J."/>
            <person name="Liu S."/>
            <person name="Hsing Y."/>
            <person name="Raghuvanshi S."/>
            <person name="Mohanty A."/>
            <person name="Bharti A.K."/>
            <person name="Gaur A."/>
            <person name="Gupta V."/>
            <person name="Kumar D."/>
            <person name="Ravi V."/>
            <person name="Vij S."/>
            <person name="Kapur A."/>
            <person name="Khurana P."/>
            <person name="Khurana P."/>
            <person name="Khurana J.P."/>
            <person name="Tyagi A.K."/>
            <person name="Gaikwad K."/>
            <person name="Singh A."/>
            <person name="Dalal V."/>
            <person name="Srivastava S."/>
            <person name="Dixit A."/>
            <person name="Pal A.K."/>
            <person name="Ghazi I.A."/>
            <person name="Yadav M."/>
            <person name="Pandit A."/>
            <person name="Bhargava A."/>
            <person name="Sureshbabu K."/>
            <person name="Batra K."/>
            <person name="Sharma T.R."/>
            <person name="Mohapatra T."/>
            <person name="Singh N.K."/>
            <person name="Messing J."/>
            <person name="Nelson A.B."/>
            <person name="Fuks G."/>
            <person name="Kavchok S."/>
            <person name="Keizer G."/>
            <person name="Linton E."/>
            <person name="Llaca V."/>
            <person name="Song R."/>
            <person name="Tanyolac B."/>
            <person name="Young S."/>
            <person name="Ho-Il K."/>
            <person name="Hahn J.H."/>
            <person name="Sangsakoo G."/>
            <person name="Vanavichit A."/>
            <person name="de Mattos Luiz.A.T."/>
            <person name="Zimmer P.D."/>
            <person name="Malone G."/>
            <person name="Dellagostin O."/>
            <person name="de Oliveira A.C."/>
            <person name="Bevan M."/>
            <person name="Bancroft I."/>
            <person name="Minx P."/>
            <person name="Cordum H."/>
            <person name="Wilson R."/>
            <person name="Cheng Z."/>
            <person name="Jin W."/>
            <person name="Jiang J."/>
            <person name="Leong S.A."/>
            <person name="Iwama H."/>
            <person name="Gojobori T."/>
            <person name="Itoh T."/>
            <person name="Niimura Y."/>
            <person name="Fujii Y."/>
            <person name="Habara T."/>
            <person name="Sakai H."/>
            <person name="Sato Y."/>
            <person name="Wilson G."/>
            <person name="Kumar K."/>
            <person name="McCouch S."/>
            <person name="Juretic N."/>
            <person name="Hoen D."/>
            <person name="Wright S."/>
            <person name="Bruskiewich R."/>
            <person name="Bureau T."/>
            <person name="Miyao A."/>
            <person name="Hirochika H."/>
            <person name="Nishikawa T."/>
            <person name="Kadowaki K."/>
            <person name="Sugiura M."/>
            <person name="Burr B."/>
            <person name="Sasaki T."/>
        </authorList>
    </citation>
    <scope>NUCLEOTIDE SEQUENCE [LARGE SCALE GENOMIC DNA]</scope>
    <source>
        <strain evidence="2">cv. Nipponbare</strain>
    </source>
</reference>
<name>A0A0P0WVR3_ORYSJ</name>
<dbReference type="Proteomes" id="UP000059680">
    <property type="component" value="Chromosome 6"/>
</dbReference>
<reference evidence="1 2" key="2">
    <citation type="journal article" date="2013" name="Plant Cell Physiol.">
        <title>Rice Annotation Project Database (RAP-DB): an integrative and interactive database for rice genomics.</title>
        <authorList>
            <person name="Sakai H."/>
            <person name="Lee S.S."/>
            <person name="Tanaka T."/>
            <person name="Numa H."/>
            <person name="Kim J."/>
            <person name="Kawahara Y."/>
            <person name="Wakimoto H."/>
            <person name="Yang C.C."/>
            <person name="Iwamoto M."/>
            <person name="Abe T."/>
            <person name="Yamada Y."/>
            <person name="Muto A."/>
            <person name="Inokuchi H."/>
            <person name="Ikemura T."/>
            <person name="Matsumoto T."/>
            <person name="Sasaki T."/>
            <person name="Itoh T."/>
        </authorList>
    </citation>
    <scope>NUCLEOTIDE SEQUENCE [LARGE SCALE GENOMIC DNA]</scope>
    <source>
        <strain evidence="2">cv. Nipponbare</strain>
    </source>
</reference>
<protein>
    <submittedName>
        <fullName evidence="1">Os06g0309400 protein</fullName>
    </submittedName>
</protein>
<reference evidence="1 2" key="3">
    <citation type="journal article" date="2013" name="Rice">
        <title>Improvement of the Oryza sativa Nipponbare reference genome using next generation sequence and optical map data.</title>
        <authorList>
            <person name="Kawahara Y."/>
            <person name="de la Bastide M."/>
            <person name="Hamilton J.P."/>
            <person name="Kanamori H."/>
            <person name="McCombie W.R."/>
            <person name="Ouyang S."/>
            <person name="Schwartz D.C."/>
            <person name="Tanaka T."/>
            <person name="Wu J."/>
            <person name="Zhou S."/>
            <person name="Childs K.L."/>
            <person name="Davidson R.M."/>
            <person name="Lin H."/>
            <person name="Quesada-Ocampo L."/>
            <person name="Vaillancourt B."/>
            <person name="Sakai H."/>
            <person name="Lee S.S."/>
            <person name="Kim J."/>
            <person name="Numa H."/>
            <person name="Itoh T."/>
            <person name="Buell C.R."/>
            <person name="Matsumoto T."/>
        </authorList>
    </citation>
    <scope>NUCLEOTIDE SEQUENCE [LARGE SCALE GENOMIC DNA]</scope>
    <source>
        <strain evidence="2">cv. Nipponbare</strain>
    </source>
</reference>
<dbReference type="PaxDb" id="39947-A0A0P0WVR3"/>
<organism evidence="1 2">
    <name type="scientific">Oryza sativa subsp. japonica</name>
    <name type="common">Rice</name>
    <dbReference type="NCBI Taxonomy" id="39947"/>
    <lineage>
        <taxon>Eukaryota</taxon>
        <taxon>Viridiplantae</taxon>
        <taxon>Streptophyta</taxon>
        <taxon>Embryophyta</taxon>
        <taxon>Tracheophyta</taxon>
        <taxon>Spermatophyta</taxon>
        <taxon>Magnoliopsida</taxon>
        <taxon>Liliopsida</taxon>
        <taxon>Poales</taxon>
        <taxon>Poaceae</taxon>
        <taxon>BOP clade</taxon>
        <taxon>Oryzoideae</taxon>
        <taxon>Oryzeae</taxon>
        <taxon>Oryzinae</taxon>
        <taxon>Oryza</taxon>
        <taxon>Oryza sativa</taxon>
    </lineage>
</organism>
<accession>A0A0P0WVR3</accession>
<evidence type="ECO:0000313" key="1">
    <source>
        <dbReference type="EMBL" id="BAS97429.1"/>
    </source>
</evidence>
<dbReference type="InParanoid" id="A0A0P0WVR3"/>